<feature type="domain" description="Flagellin C-terminal" evidence="5">
    <location>
        <begin position="472"/>
        <end position="556"/>
    </location>
</feature>
<comment type="function">
    <text evidence="3">Flagellin is the subunit protein which polymerizes to form the filaments of bacterial flagella.</text>
</comment>
<evidence type="ECO:0000256" key="1">
    <source>
        <dbReference type="ARBA" id="ARBA00005709"/>
    </source>
</evidence>
<keyword evidence="3" id="KW-0964">Secreted</keyword>
<dbReference type="InterPro" id="IPR046358">
    <property type="entry name" value="Flagellin_C"/>
</dbReference>
<dbReference type="EMBL" id="JACTNG010000009">
    <property type="protein sequence ID" value="MBO1080513.1"/>
    <property type="molecule type" value="Genomic_DNA"/>
</dbReference>
<dbReference type="SUPFAM" id="SSF64518">
    <property type="entry name" value="Phase 1 flagellin"/>
    <property type="match status" value="1"/>
</dbReference>
<feature type="domain" description="Flagellin N-terminal" evidence="4">
    <location>
        <begin position="5"/>
        <end position="137"/>
    </location>
</feature>
<evidence type="ECO:0000313" key="6">
    <source>
        <dbReference type="EMBL" id="MBO1080513.1"/>
    </source>
</evidence>
<gene>
    <name evidence="6" type="ORF">IAI61_15830</name>
</gene>
<dbReference type="RefSeq" id="WP_207418522.1">
    <property type="nucleotide sequence ID" value="NZ_CP061177.1"/>
</dbReference>
<dbReference type="PANTHER" id="PTHR42792">
    <property type="entry name" value="FLAGELLIN"/>
    <property type="match status" value="1"/>
</dbReference>
<name>A0ABS3KSS2_9PROT</name>
<keyword evidence="6" id="KW-0966">Cell projection</keyword>
<dbReference type="Proteomes" id="UP001518989">
    <property type="component" value="Unassembled WGS sequence"/>
</dbReference>
<keyword evidence="6" id="KW-0282">Flagellum</keyword>
<dbReference type="InterPro" id="IPR001492">
    <property type="entry name" value="Flagellin"/>
</dbReference>
<reference evidence="6 7" key="1">
    <citation type="submission" date="2020-09" db="EMBL/GenBank/DDBJ databases">
        <title>Roseomonas.</title>
        <authorList>
            <person name="Zhu W."/>
        </authorList>
    </citation>
    <scope>NUCLEOTIDE SEQUENCE [LARGE SCALE GENOMIC DNA]</scope>
    <source>
        <strain evidence="6 7">573</strain>
    </source>
</reference>
<protein>
    <recommendedName>
        <fullName evidence="3">Flagellin</fullName>
    </recommendedName>
</protein>
<dbReference type="PANTHER" id="PTHR42792:SF2">
    <property type="entry name" value="FLAGELLIN"/>
    <property type="match status" value="1"/>
</dbReference>
<evidence type="ECO:0000259" key="4">
    <source>
        <dbReference type="Pfam" id="PF00669"/>
    </source>
</evidence>
<organism evidence="6 7">
    <name type="scientific">Roseomonas haemaphysalidis</name>
    <dbReference type="NCBI Taxonomy" id="2768162"/>
    <lineage>
        <taxon>Bacteria</taxon>
        <taxon>Pseudomonadati</taxon>
        <taxon>Pseudomonadota</taxon>
        <taxon>Alphaproteobacteria</taxon>
        <taxon>Acetobacterales</taxon>
        <taxon>Roseomonadaceae</taxon>
        <taxon>Roseomonas</taxon>
    </lineage>
</organism>
<dbReference type="Pfam" id="PF00669">
    <property type="entry name" value="Flagellin_N"/>
    <property type="match status" value="1"/>
</dbReference>
<comment type="similarity">
    <text evidence="1 3">Belongs to the bacterial flagellin family.</text>
</comment>
<keyword evidence="7" id="KW-1185">Reference proteome</keyword>
<comment type="subcellular location">
    <subcellularLocation>
        <location evidence="3">Secreted</location>
    </subcellularLocation>
    <subcellularLocation>
        <location evidence="3">Bacterial flagellum</location>
    </subcellularLocation>
</comment>
<evidence type="ECO:0000256" key="2">
    <source>
        <dbReference type="ARBA" id="ARBA00023143"/>
    </source>
</evidence>
<comment type="caution">
    <text evidence="6">The sequence shown here is derived from an EMBL/GenBank/DDBJ whole genome shotgun (WGS) entry which is preliminary data.</text>
</comment>
<dbReference type="InterPro" id="IPR001029">
    <property type="entry name" value="Flagellin_N"/>
</dbReference>
<evidence type="ECO:0000256" key="3">
    <source>
        <dbReference type="RuleBase" id="RU362073"/>
    </source>
</evidence>
<accession>A0ABS3KSS2</accession>
<evidence type="ECO:0000259" key="5">
    <source>
        <dbReference type="Pfam" id="PF00700"/>
    </source>
</evidence>
<evidence type="ECO:0000313" key="7">
    <source>
        <dbReference type="Proteomes" id="UP001518989"/>
    </source>
</evidence>
<proteinExistence type="inferred from homology"/>
<dbReference type="Gene3D" id="1.20.1330.10">
    <property type="entry name" value="f41 fragment of flagellin, N-terminal domain"/>
    <property type="match status" value="2"/>
</dbReference>
<keyword evidence="6" id="KW-0969">Cilium</keyword>
<keyword evidence="2 3" id="KW-0975">Bacterial flagellum</keyword>
<sequence>MVSSILTNNGAMTALQSLKATQKSLLSTQNRISTGLKVSTAKDNAATWAVATSMRSDISNFKQVSENLSLSSSVLSTAQSGGEAVSNLITQIKTKITAAQQGVLDSRTIQADIDELVKQVESTVQGSALKGVNLMNGEGQERIVASVNVVNGVSVPSYINVEKVNLSTAAGGDLNGLSTLSVVSRGDQLFNDASVADVTADQKAMGTTFFATTAGTYNATATPNSNMITNTAGDLTVGYKDATGATRSLTVKNIASTVQTATDLATALNADKDFAATFHATTDTGELRISAKDRLTQSGDFAISSVSGTKLTARTASTTSIENYSGSSFAFQDGTALKEGETFTFKYKVGTTEKTMVLKATNDFAAGAEYQSADTVNNIQYRAIKLDDANVKNNAGEYDGDNIAAAFLAAINPASNADFAATASATEMGVTVVGNTLTIKAYGGDEQTTTPVPANKFSSFQPVTTDYGTMLSNVDELMKTATNAAAAFGSAGARVDMQKEFMDKLVDTLTSGLGTLVDADMSEEAARLQALQVQEQLGTQALSIANQAPQSILRLFQ</sequence>
<dbReference type="Pfam" id="PF00700">
    <property type="entry name" value="Flagellin_C"/>
    <property type="match status" value="1"/>
</dbReference>